<evidence type="ECO:0000256" key="2">
    <source>
        <dbReference type="ARBA" id="ARBA00023015"/>
    </source>
</evidence>
<evidence type="ECO:0000256" key="5">
    <source>
        <dbReference type="SAM" id="Coils"/>
    </source>
</evidence>
<feature type="region of interest" description="Disordered" evidence="6">
    <location>
        <begin position="868"/>
        <end position="946"/>
    </location>
</feature>
<feature type="compositionally biased region" description="Basic residues" evidence="6">
    <location>
        <begin position="914"/>
        <end position="925"/>
    </location>
</feature>
<name>A0ABQ7SBZ2_9ACAR</name>
<reference evidence="8 9" key="1">
    <citation type="submission" date="2020-10" db="EMBL/GenBank/DDBJ databases">
        <authorList>
            <person name="Klimov P.B."/>
            <person name="Dyachkov S.M."/>
            <person name="Chetverikov P.E."/>
        </authorList>
    </citation>
    <scope>NUCLEOTIDE SEQUENCE [LARGE SCALE GENOMIC DNA]</scope>
    <source>
        <strain evidence="8">BMOC 18-1129-001#AD2665</strain>
        <tissue evidence="8">Entire mites</tissue>
    </source>
</reference>
<keyword evidence="5" id="KW-0175">Coiled coil</keyword>
<feature type="compositionally biased region" description="Low complexity" evidence="6">
    <location>
        <begin position="879"/>
        <end position="896"/>
    </location>
</feature>
<sequence length="995" mass="108358">MSEVGQRKLNLRVPSPRSISQHSSGGATGGGGGGSSGGVSNDTPTPTRVLNCFLQKSQEVGLFDNTASVIQRTQSGSDKSNDHVCPNASGTDDESSSTNPFAETFKRAISESQRNQTVPNSSSNSKDSFIASNDATTSNINNLTIVLSNGTMYNSDNQKPASSQDKRSEEHGLEFAISTIISDKDLDNKISPDQDESVASVTRRVGQDLRLSTVRSEATSVHGQTANGKTLGASETIDLNTHLQRQIVISVSDAGALPLSSQPVLSATSVSELPRIAVSVAAPNDVLATNRTIDTMTVQRAETVANGPSVVCSRAISSAGSTPISVQQAQSISLSRHQATVNHQPSGRLQINTHIANQHHQLSQYNFNHHDAACSPHRLPLVAPLAPNGTVAAPYPNTFAPTANHNEVATLSGSIIECQPPRLLPHDSADANSTAPFVMHSNSSSAINCVTSNQPHQQSHHNMAATYQMAMPTILHLSNGQSVPMMTTTNPATMIATQNGCLQANFRSIPIVSLDPFVNGSLSSPTANGSPHNSDTSSQTMLSPKILELLAHQQQQQQHLFYQQQVQYHHQRYQQQYQQQQHHHHQNQNQQHRQQLQQQRHIHPHIHDHIGSHQATQNLTHPNDSHISSSTQDGLDGGSGQLVLTNNHHHHHQHEAHGHQKTIVESNSSQLGPNHGRLIPPDETLNHLQQATSKGTDHDRRSTSSSSSPGIPMMLRITTNTPNAKTSSTTSCLNSVQTASHTETNLPYLSNHSTDDLTSTAVVTLGNTNTMITNNDARFDGIYKTNITFTDNVSLGDQLIQEARRKTVRKVNTCAMPKTAKKTKSSDTMGAKKAKVPKALDNNKHSSITATATITSDTYNANKTPLIVSNETQQRNNVTNTTSPTITTTTSDSTTTPEKKSATQPTVQLTKQGRPAKPRGRRKRQVSSEELAARKNRSKERNRVAAKRCRQKRKLMMDDLKRQIRDIELRYRLLENENIELKRELEVHKNLLLTA</sequence>
<feature type="region of interest" description="Disordered" evidence="6">
    <location>
        <begin position="573"/>
        <end position="602"/>
    </location>
</feature>
<feature type="region of interest" description="Disordered" evidence="6">
    <location>
        <begin position="1"/>
        <end position="44"/>
    </location>
</feature>
<proteinExistence type="predicted"/>
<evidence type="ECO:0000313" key="9">
    <source>
        <dbReference type="Proteomes" id="UP000825002"/>
    </source>
</evidence>
<dbReference type="PROSITE" id="PS50217">
    <property type="entry name" value="BZIP"/>
    <property type="match status" value="1"/>
</dbReference>
<dbReference type="CDD" id="cd14687">
    <property type="entry name" value="bZIP_ATF2"/>
    <property type="match status" value="1"/>
</dbReference>
<evidence type="ECO:0000256" key="3">
    <source>
        <dbReference type="ARBA" id="ARBA00023163"/>
    </source>
</evidence>
<dbReference type="InterPro" id="IPR051027">
    <property type="entry name" value="bZIP_transcription_factors"/>
</dbReference>
<feature type="domain" description="BZIP" evidence="7">
    <location>
        <begin position="932"/>
        <end position="995"/>
    </location>
</feature>
<dbReference type="SMART" id="SM00338">
    <property type="entry name" value="BRLZ"/>
    <property type="match status" value="1"/>
</dbReference>
<evidence type="ECO:0000313" key="8">
    <source>
        <dbReference type="EMBL" id="KAG9510948.1"/>
    </source>
</evidence>
<feature type="region of interest" description="Disordered" evidence="6">
    <location>
        <begin position="150"/>
        <end position="170"/>
    </location>
</feature>
<keyword evidence="2" id="KW-0805">Transcription regulation</keyword>
<feature type="compositionally biased region" description="Polar residues" evidence="6">
    <location>
        <begin position="150"/>
        <end position="163"/>
    </location>
</feature>
<feature type="region of interest" description="Disordered" evidence="6">
    <location>
        <begin position="615"/>
        <end position="716"/>
    </location>
</feature>
<feature type="compositionally biased region" description="Low complexity" evidence="6">
    <location>
        <begin position="587"/>
        <end position="599"/>
    </location>
</feature>
<dbReference type="PROSITE" id="PS00036">
    <property type="entry name" value="BZIP_BASIC"/>
    <property type="match status" value="1"/>
</dbReference>
<dbReference type="Proteomes" id="UP000825002">
    <property type="component" value="Unassembled WGS sequence"/>
</dbReference>
<accession>A0ABQ7SBZ2</accession>
<feature type="compositionally biased region" description="Polar residues" evidence="6">
    <location>
        <begin position="868"/>
        <end position="878"/>
    </location>
</feature>
<dbReference type="SUPFAM" id="SSF57959">
    <property type="entry name" value="Leucine zipper domain"/>
    <property type="match status" value="1"/>
</dbReference>
<gene>
    <name evidence="8" type="primary">CREB5</name>
    <name evidence="8" type="ORF">GZH46_00490</name>
</gene>
<comment type="subcellular location">
    <subcellularLocation>
        <location evidence="1">Nucleus</location>
    </subcellularLocation>
</comment>
<dbReference type="Gene3D" id="1.20.5.170">
    <property type="match status" value="1"/>
</dbReference>
<evidence type="ECO:0000259" key="7">
    <source>
        <dbReference type="PROSITE" id="PS50217"/>
    </source>
</evidence>
<protein>
    <submittedName>
        <fullName evidence="8">Cyclic AMP-responsive element-binding protein 5</fullName>
    </submittedName>
</protein>
<comment type="caution">
    <text evidence="8">The sequence shown here is derived from an EMBL/GenBank/DDBJ whole genome shotgun (WGS) entry which is preliminary data.</text>
</comment>
<feature type="region of interest" description="Disordered" evidence="6">
    <location>
        <begin position="73"/>
        <end position="132"/>
    </location>
</feature>
<feature type="coiled-coil region" evidence="5">
    <location>
        <begin position="957"/>
        <end position="991"/>
    </location>
</feature>
<evidence type="ECO:0000256" key="1">
    <source>
        <dbReference type="ARBA" id="ARBA00004123"/>
    </source>
</evidence>
<organism evidence="8 9">
    <name type="scientific">Fragariocoptes setiger</name>
    <dbReference type="NCBI Taxonomy" id="1670756"/>
    <lineage>
        <taxon>Eukaryota</taxon>
        <taxon>Metazoa</taxon>
        <taxon>Ecdysozoa</taxon>
        <taxon>Arthropoda</taxon>
        <taxon>Chelicerata</taxon>
        <taxon>Arachnida</taxon>
        <taxon>Acari</taxon>
        <taxon>Acariformes</taxon>
        <taxon>Trombidiformes</taxon>
        <taxon>Prostigmata</taxon>
        <taxon>Eupodina</taxon>
        <taxon>Eriophyoidea</taxon>
        <taxon>Phytoptidae</taxon>
        <taxon>Fragariocoptes</taxon>
    </lineage>
</organism>
<feature type="compositionally biased region" description="Polar residues" evidence="6">
    <location>
        <begin position="902"/>
        <end position="911"/>
    </location>
</feature>
<dbReference type="InterPro" id="IPR004827">
    <property type="entry name" value="bZIP"/>
</dbReference>
<feature type="compositionally biased region" description="Polar residues" evidence="6">
    <location>
        <begin position="663"/>
        <end position="672"/>
    </location>
</feature>
<dbReference type="PANTHER" id="PTHR19304">
    <property type="entry name" value="CYCLIC-AMP RESPONSE ELEMENT BINDING PROTEIN"/>
    <property type="match status" value="1"/>
</dbReference>
<feature type="compositionally biased region" description="Polar residues" evidence="6">
    <location>
        <begin position="110"/>
        <end position="132"/>
    </location>
</feature>
<feature type="compositionally biased region" description="Polar residues" evidence="6">
    <location>
        <begin position="615"/>
        <end position="633"/>
    </location>
</feature>
<feature type="compositionally biased region" description="Gly residues" evidence="6">
    <location>
        <begin position="26"/>
        <end position="37"/>
    </location>
</feature>
<keyword evidence="3" id="KW-0804">Transcription</keyword>
<evidence type="ECO:0000256" key="4">
    <source>
        <dbReference type="ARBA" id="ARBA00023242"/>
    </source>
</evidence>
<dbReference type="InterPro" id="IPR046347">
    <property type="entry name" value="bZIP_sf"/>
</dbReference>
<dbReference type="EMBL" id="JAIFTH010000050">
    <property type="protein sequence ID" value="KAG9510948.1"/>
    <property type="molecule type" value="Genomic_DNA"/>
</dbReference>
<feature type="compositionally biased region" description="Basic residues" evidence="6">
    <location>
        <begin position="934"/>
        <end position="946"/>
    </location>
</feature>
<evidence type="ECO:0000256" key="6">
    <source>
        <dbReference type="SAM" id="MobiDB-lite"/>
    </source>
</evidence>
<keyword evidence="4" id="KW-0539">Nucleus</keyword>
<keyword evidence="9" id="KW-1185">Reference proteome</keyword>